<comment type="caution">
    <text evidence="20">The sequence shown here is derived from an EMBL/GenBank/DDBJ whole genome shotgun (WGS) entry which is preliminary data.</text>
</comment>
<evidence type="ECO:0000256" key="10">
    <source>
        <dbReference type="ARBA" id="ARBA00022989"/>
    </source>
</evidence>
<evidence type="ECO:0000256" key="4">
    <source>
        <dbReference type="ARBA" id="ARBA00022679"/>
    </source>
</evidence>
<dbReference type="EMBL" id="JAAIUW010000008">
    <property type="protein sequence ID" value="KAF7819974.1"/>
    <property type="molecule type" value="Genomic_DNA"/>
</dbReference>
<dbReference type="GO" id="GO:0005524">
    <property type="term" value="F:ATP binding"/>
    <property type="evidence" value="ECO:0007669"/>
    <property type="project" value="UniProtKB-UniRule"/>
</dbReference>
<dbReference type="EC" id="2.7.11.1" evidence="2"/>
<dbReference type="SMART" id="SM00220">
    <property type="entry name" value="S_TKc"/>
    <property type="match status" value="1"/>
</dbReference>
<evidence type="ECO:0000256" key="1">
    <source>
        <dbReference type="ARBA" id="ARBA00004167"/>
    </source>
</evidence>
<evidence type="ECO:0000256" key="17">
    <source>
        <dbReference type="SAM" id="Phobius"/>
    </source>
</evidence>
<keyword evidence="21" id="KW-1185">Reference proteome</keyword>
<keyword evidence="12" id="KW-0325">Glycoprotein</keyword>
<feature type="disulfide bond" evidence="15">
    <location>
        <begin position="432"/>
        <end position="441"/>
    </location>
</feature>
<evidence type="ECO:0000256" key="7">
    <source>
        <dbReference type="ARBA" id="ARBA00022741"/>
    </source>
</evidence>
<dbReference type="GO" id="GO:0005886">
    <property type="term" value="C:plasma membrane"/>
    <property type="evidence" value="ECO:0007669"/>
    <property type="project" value="UniProtKB-ARBA"/>
</dbReference>
<evidence type="ECO:0000256" key="11">
    <source>
        <dbReference type="ARBA" id="ARBA00023136"/>
    </source>
</evidence>
<evidence type="ECO:0000313" key="20">
    <source>
        <dbReference type="EMBL" id="KAF7819974.1"/>
    </source>
</evidence>
<comment type="caution">
    <text evidence="15">Lacks conserved residue(s) required for the propagation of feature annotation.</text>
</comment>
<keyword evidence="6" id="KW-0732">Signal</keyword>
<dbReference type="CDD" id="cd14066">
    <property type="entry name" value="STKc_IRAK"/>
    <property type="match status" value="1"/>
</dbReference>
<feature type="disulfide bond" evidence="15">
    <location>
        <begin position="411"/>
        <end position="421"/>
    </location>
</feature>
<evidence type="ECO:0000256" key="15">
    <source>
        <dbReference type="PROSITE-ProRule" id="PRU00076"/>
    </source>
</evidence>
<dbReference type="InterPro" id="IPR011009">
    <property type="entry name" value="Kinase-like_dom_sf"/>
</dbReference>
<dbReference type="GO" id="GO:0016787">
    <property type="term" value="F:hydrolase activity"/>
    <property type="evidence" value="ECO:0007669"/>
    <property type="project" value="InterPro"/>
</dbReference>
<feature type="domain" description="EGF-like" evidence="19">
    <location>
        <begin position="407"/>
        <end position="442"/>
    </location>
</feature>
<dbReference type="Pfam" id="PF14380">
    <property type="entry name" value="WAK_assoc"/>
    <property type="match status" value="1"/>
</dbReference>
<dbReference type="PANTHER" id="PTHR46008:SF2">
    <property type="entry name" value="LEAF RUST 10 DISEASE-RESISTANCE LOCUS RECEPTOR-LIKE PROTEIN KINASE-LIKE 1.4"/>
    <property type="match status" value="1"/>
</dbReference>
<dbReference type="GO" id="GO:0004674">
    <property type="term" value="F:protein serine/threonine kinase activity"/>
    <property type="evidence" value="ECO:0007669"/>
    <property type="project" value="UniProtKB-KW"/>
</dbReference>
<feature type="domain" description="Protein kinase" evidence="18">
    <location>
        <begin position="560"/>
        <end position="841"/>
    </location>
</feature>
<evidence type="ECO:0000256" key="14">
    <source>
        <dbReference type="ARBA" id="ARBA00048679"/>
    </source>
</evidence>
<sequence length="883" mass="98793">MSSDLSVILPRVLIVSRRSVRKNKFVDFVVKVKHINYEDYDGHRHEVKVVENTPLEWWFKEMKIWVNSYHHQGVKTLAQRFVPMAYAEDGLIEGFYDPDAYNPEEGKFIMGLQFHPERMRKPASDEFDYPGCPFAYKEFVKAVIAYQKKMNALTSIEKPMKLNKEMETKRNIIVRSFSIAKDLYTSGRAMCSFQQSQELEAGAEFLESNTALSVEQEKRLKQMGATVRNGGAPFNCGGIVKNVTYPFWGDNRADYCGHPDFQLKCDSNVPKLIGGAASFRILSLNFSDRNMTVARDDYWDTLCPSDRRNNSLDPSIFKLWDGLQNMALLYDCINSFSPGAIFETTNCQDNSGKNLYYGNESLSNDLEGVCSVVIMPLFETYFEEVYGGQISLQQAIKDGFGMSWGVNIEECDGCVNSGGQCGYSAGKFTCFCPNGSQGDSCASSSGGKSSKSAVAIGVGVAVAAVVGILLGCWLYFCVKRRKRIARAEQLKSKDLLSPPSSKDAFISTTTTSQSAFTTTTSMSQSVPSYPSSKINTVPKSFYFGVQVFTYAELEEATKNFDPSMKIGEGGFGSVYYGNLNDGRVVAVKRHYESNMKLMKQFMNEVEILGHLRHENLVALYGCTSRHSQELLLVYEYIPNGTVSDHLHGKRAQSISLPWPIRMNIAVETAEALAYLHKSDVIHRDVKTNNILLDNSFRVKVADFGLSRIYSQGVTHVTTAPQGTPGYVDPEYYRCYQLTDKSDVYSFGVVLVELISSLEAVDVNRQNRDINLANMAINKIQDNAVHELVDPFLGFKTDYAVRQMTTAVAELAFRCLQQERDMRPSMNEVVEVLRGIQSQEYVQEAEVLDKADEIILLKDAPPGPFSPNSVCDKWVSSSSVHNSS</sequence>
<keyword evidence="7 16" id="KW-0547">Nucleotide-binding</keyword>
<feature type="binding site" evidence="16">
    <location>
        <position position="588"/>
    </location>
    <ligand>
        <name>ATP</name>
        <dbReference type="ChEBI" id="CHEBI:30616"/>
    </ligand>
</feature>
<keyword evidence="5 17" id="KW-0812">Transmembrane</keyword>
<accession>A0A834TM84</accession>
<dbReference type="CDD" id="cd00053">
    <property type="entry name" value="EGF"/>
    <property type="match status" value="1"/>
</dbReference>
<keyword evidence="15" id="KW-1015">Disulfide bond</keyword>
<keyword evidence="15" id="KW-0245">EGF-like domain</keyword>
<dbReference type="Pfam" id="PF13947">
    <property type="entry name" value="GUB_WAK_bind"/>
    <property type="match status" value="1"/>
</dbReference>
<dbReference type="PROSITE" id="PS00022">
    <property type="entry name" value="EGF_1"/>
    <property type="match status" value="1"/>
</dbReference>
<proteinExistence type="predicted"/>
<keyword evidence="3" id="KW-0723">Serine/threonine-protein kinase</keyword>
<dbReference type="InterPro" id="IPR008271">
    <property type="entry name" value="Ser/Thr_kinase_AS"/>
</dbReference>
<evidence type="ECO:0000259" key="19">
    <source>
        <dbReference type="PROSITE" id="PS50026"/>
    </source>
</evidence>
<dbReference type="Gene3D" id="3.30.200.20">
    <property type="entry name" value="Phosphorylase Kinase, domain 1"/>
    <property type="match status" value="1"/>
</dbReference>
<dbReference type="PROSITE" id="PS00108">
    <property type="entry name" value="PROTEIN_KINASE_ST"/>
    <property type="match status" value="1"/>
</dbReference>
<feature type="transmembrane region" description="Helical" evidence="17">
    <location>
        <begin position="453"/>
        <end position="476"/>
    </location>
</feature>
<keyword evidence="8 20" id="KW-0418">Kinase</keyword>
<keyword evidence="11 17" id="KW-0472">Membrane</keyword>
<dbReference type="InterPro" id="IPR000719">
    <property type="entry name" value="Prot_kinase_dom"/>
</dbReference>
<dbReference type="PROSITE" id="PS00107">
    <property type="entry name" value="PROTEIN_KINASE_ATP"/>
    <property type="match status" value="1"/>
</dbReference>
<dbReference type="PROSITE" id="PS50026">
    <property type="entry name" value="EGF_3"/>
    <property type="match status" value="1"/>
</dbReference>
<dbReference type="Gene3D" id="3.40.50.880">
    <property type="match status" value="1"/>
</dbReference>
<evidence type="ECO:0000256" key="3">
    <source>
        <dbReference type="ARBA" id="ARBA00022527"/>
    </source>
</evidence>
<evidence type="ECO:0000256" key="12">
    <source>
        <dbReference type="ARBA" id="ARBA00023180"/>
    </source>
</evidence>
<keyword evidence="20" id="KW-0675">Receptor</keyword>
<keyword evidence="4" id="KW-0808">Transferase</keyword>
<dbReference type="SUPFAM" id="SSF52317">
    <property type="entry name" value="Class I glutamine amidotransferase-like"/>
    <property type="match status" value="1"/>
</dbReference>
<dbReference type="InterPro" id="IPR025287">
    <property type="entry name" value="WAK_GUB"/>
</dbReference>
<comment type="catalytic activity">
    <reaction evidence="14">
        <text>L-seryl-[protein] + ATP = O-phospho-L-seryl-[protein] + ADP + H(+)</text>
        <dbReference type="Rhea" id="RHEA:17989"/>
        <dbReference type="Rhea" id="RHEA-COMP:9863"/>
        <dbReference type="Rhea" id="RHEA-COMP:11604"/>
        <dbReference type="ChEBI" id="CHEBI:15378"/>
        <dbReference type="ChEBI" id="CHEBI:29999"/>
        <dbReference type="ChEBI" id="CHEBI:30616"/>
        <dbReference type="ChEBI" id="CHEBI:83421"/>
        <dbReference type="ChEBI" id="CHEBI:456216"/>
        <dbReference type="EC" id="2.7.11.1"/>
    </reaction>
</comment>
<dbReference type="InterPro" id="IPR011697">
    <property type="entry name" value="Peptidase_C26"/>
</dbReference>
<evidence type="ECO:0000256" key="2">
    <source>
        <dbReference type="ARBA" id="ARBA00012513"/>
    </source>
</evidence>
<keyword evidence="9 16" id="KW-0067">ATP-binding</keyword>
<dbReference type="Pfam" id="PF07722">
    <property type="entry name" value="Peptidase_C26"/>
    <property type="match status" value="1"/>
</dbReference>
<dbReference type="InterPro" id="IPR032872">
    <property type="entry name" value="WAK_assoc_C"/>
</dbReference>
<evidence type="ECO:0000256" key="5">
    <source>
        <dbReference type="ARBA" id="ARBA00022692"/>
    </source>
</evidence>
<evidence type="ECO:0000256" key="16">
    <source>
        <dbReference type="PROSITE-ProRule" id="PRU10141"/>
    </source>
</evidence>
<name>A0A834TM84_9FABA</name>
<comment type="subcellular location">
    <subcellularLocation>
        <location evidence="1">Membrane</location>
        <topology evidence="1">Single-pass membrane protein</topology>
    </subcellularLocation>
</comment>
<dbReference type="AlphaFoldDB" id="A0A834TM84"/>
<dbReference type="PANTHER" id="PTHR46008">
    <property type="entry name" value="LEAF RUST 10 DISEASE-RESISTANCE LOCUS RECEPTOR-LIKE PROTEIN KINASE-LIKE 1.4"/>
    <property type="match status" value="1"/>
</dbReference>
<dbReference type="Pfam" id="PF00069">
    <property type="entry name" value="Pkinase"/>
    <property type="match status" value="1"/>
</dbReference>
<dbReference type="GO" id="GO:0030247">
    <property type="term" value="F:polysaccharide binding"/>
    <property type="evidence" value="ECO:0007669"/>
    <property type="project" value="InterPro"/>
</dbReference>
<reference evidence="20" key="1">
    <citation type="submission" date="2020-09" db="EMBL/GenBank/DDBJ databases">
        <title>Genome-Enabled Discovery of Anthraquinone Biosynthesis in Senna tora.</title>
        <authorList>
            <person name="Kang S.-H."/>
            <person name="Pandey R.P."/>
            <person name="Lee C.-M."/>
            <person name="Sim J.-S."/>
            <person name="Jeong J.-T."/>
            <person name="Choi B.-S."/>
            <person name="Jung M."/>
            <person name="Ginzburg D."/>
            <person name="Zhao K."/>
            <person name="Won S.Y."/>
            <person name="Oh T.-J."/>
            <person name="Yu Y."/>
            <person name="Kim N.-H."/>
            <person name="Lee O.R."/>
            <person name="Lee T.-H."/>
            <person name="Bashyal P."/>
            <person name="Kim T.-S."/>
            <person name="Lee W.-H."/>
            <person name="Kawkins C."/>
            <person name="Kim C.-K."/>
            <person name="Kim J.S."/>
            <person name="Ahn B.O."/>
            <person name="Rhee S.Y."/>
            <person name="Sohng J.K."/>
        </authorList>
    </citation>
    <scope>NUCLEOTIDE SEQUENCE</scope>
    <source>
        <tissue evidence="20">Leaf</tissue>
    </source>
</reference>
<dbReference type="PROSITE" id="PS50011">
    <property type="entry name" value="PROTEIN_KINASE_DOM"/>
    <property type="match status" value="1"/>
</dbReference>
<organism evidence="20 21">
    <name type="scientific">Senna tora</name>
    <dbReference type="NCBI Taxonomy" id="362788"/>
    <lineage>
        <taxon>Eukaryota</taxon>
        <taxon>Viridiplantae</taxon>
        <taxon>Streptophyta</taxon>
        <taxon>Embryophyta</taxon>
        <taxon>Tracheophyta</taxon>
        <taxon>Spermatophyta</taxon>
        <taxon>Magnoliopsida</taxon>
        <taxon>eudicotyledons</taxon>
        <taxon>Gunneridae</taxon>
        <taxon>Pentapetalae</taxon>
        <taxon>rosids</taxon>
        <taxon>fabids</taxon>
        <taxon>Fabales</taxon>
        <taxon>Fabaceae</taxon>
        <taxon>Caesalpinioideae</taxon>
        <taxon>Cassia clade</taxon>
        <taxon>Senna</taxon>
    </lineage>
</organism>
<evidence type="ECO:0000259" key="18">
    <source>
        <dbReference type="PROSITE" id="PS50011"/>
    </source>
</evidence>
<keyword evidence="10 17" id="KW-1133">Transmembrane helix</keyword>
<gene>
    <name evidence="20" type="ORF">G2W53_025429</name>
</gene>
<dbReference type="InterPro" id="IPR029062">
    <property type="entry name" value="Class_I_gatase-like"/>
</dbReference>
<dbReference type="Gene3D" id="1.10.510.10">
    <property type="entry name" value="Transferase(Phosphotransferase) domain 1"/>
    <property type="match status" value="1"/>
</dbReference>
<evidence type="ECO:0000256" key="13">
    <source>
        <dbReference type="ARBA" id="ARBA00047899"/>
    </source>
</evidence>
<evidence type="ECO:0000256" key="9">
    <source>
        <dbReference type="ARBA" id="ARBA00022840"/>
    </source>
</evidence>
<evidence type="ECO:0000256" key="8">
    <source>
        <dbReference type="ARBA" id="ARBA00022777"/>
    </source>
</evidence>
<evidence type="ECO:0000313" key="21">
    <source>
        <dbReference type="Proteomes" id="UP000634136"/>
    </source>
</evidence>
<dbReference type="FunFam" id="3.30.200.20:FF:000162">
    <property type="entry name" value="Adenine nucleotide alpha hydrolase-like domain kinase"/>
    <property type="match status" value="1"/>
</dbReference>
<evidence type="ECO:0000256" key="6">
    <source>
        <dbReference type="ARBA" id="ARBA00022729"/>
    </source>
</evidence>
<protein>
    <recommendedName>
        <fullName evidence="2">non-specific serine/threonine protein kinase</fullName>
        <ecNumber evidence="2">2.7.11.1</ecNumber>
    </recommendedName>
</protein>
<dbReference type="OrthoDB" id="1303655at2759"/>
<dbReference type="Proteomes" id="UP000634136">
    <property type="component" value="Unassembled WGS sequence"/>
</dbReference>
<dbReference type="InterPro" id="IPR017441">
    <property type="entry name" value="Protein_kinase_ATP_BS"/>
</dbReference>
<comment type="catalytic activity">
    <reaction evidence="13">
        <text>L-threonyl-[protein] + ATP = O-phospho-L-threonyl-[protein] + ADP + H(+)</text>
        <dbReference type="Rhea" id="RHEA:46608"/>
        <dbReference type="Rhea" id="RHEA-COMP:11060"/>
        <dbReference type="Rhea" id="RHEA-COMP:11605"/>
        <dbReference type="ChEBI" id="CHEBI:15378"/>
        <dbReference type="ChEBI" id="CHEBI:30013"/>
        <dbReference type="ChEBI" id="CHEBI:30616"/>
        <dbReference type="ChEBI" id="CHEBI:61977"/>
        <dbReference type="ChEBI" id="CHEBI:456216"/>
        <dbReference type="EC" id="2.7.11.1"/>
    </reaction>
</comment>
<dbReference type="FunFam" id="1.10.510.10:FF:000161">
    <property type="entry name" value="Wall-associated receptor kinase-like 20"/>
    <property type="match status" value="1"/>
</dbReference>
<dbReference type="SUPFAM" id="SSF56112">
    <property type="entry name" value="Protein kinase-like (PK-like)"/>
    <property type="match status" value="1"/>
</dbReference>
<dbReference type="InterPro" id="IPR000742">
    <property type="entry name" value="EGF"/>
</dbReference>